<feature type="transmembrane region" description="Helical" evidence="1">
    <location>
        <begin position="91"/>
        <end position="116"/>
    </location>
</feature>
<organism evidence="2 3">
    <name type="scientific">Pseudohoeflea coraliihabitans</name>
    <dbReference type="NCBI Taxonomy" id="2860393"/>
    <lineage>
        <taxon>Bacteria</taxon>
        <taxon>Pseudomonadati</taxon>
        <taxon>Pseudomonadota</taxon>
        <taxon>Alphaproteobacteria</taxon>
        <taxon>Hyphomicrobiales</taxon>
        <taxon>Rhizobiaceae</taxon>
        <taxon>Pseudohoeflea</taxon>
    </lineage>
</organism>
<evidence type="ECO:0000313" key="3">
    <source>
        <dbReference type="Proteomes" id="UP001430804"/>
    </source>
</evidence>
<keyword evidence="1" id="KW-0472">Membrane</keyword>
<evidence type="ECO:0000313" key="2">
    <source>
        <dbReference type="EMBL" id="MBW3095758.1"/>
    </source>
</evidence>
<dbReference type="InterPro" id="IPR012666">
    <property type="entry name" value="CbtA_put"/>
</dbReference>
<proteinExistence type="predicted"/>
<comment type="caution">
    <text evidence="2">The sequence shown here is derived from an EMBL/GenBank/DDBJ whole genome shotgun (WGS) entry which is preliminary data.</text>
</comment>
<accession>A0ABS6WIJ4</accession>
<feature type="transmembrane region" description="Helical" evidence="1">
    <location>
        <begin position="161"/>
        <end position="179"/>
    </location>
</feature>
<dbReference type="RefSeq" id="WP_219157285.1">
    <property type="nucleotide sequence ID" value="NZ_JAHWQX010000001.1"/>
</dbReference>
<sequence length="256" mass="26282">MIVRIFLAALAAGLIAGLLMTPAQYARLVPLIEQAETYESGGAAYDHGAAPDVDAAVSAGSDSAPASDHHADGHSHDGAGFLHLGRFGNTVLANLVAGGGFALLLAGAALIAGLNFPAGREGVVRGLMLGAAGWFSVQLAPGWGLPPELPGFPYVDLAQRQIWWVSTVALSAVGLYFLVMQPKFAAKILGVALIAAPHLYGAPVPNDISSDVPALLASEYATAALATTLFFWLLLGGLLGFFLSRVDAETVPAEAV</sequence>
<dbReference type="NCBIfam" id="TIGR02458">
    <property type="entry name" value="CbtA"/>
    <property type="match status" value="1"/>
</dbReference>
<evidence type="ECO:0000256" key="1">
    <source>
        <dbReference type="SAM" id="Phobius"/>
    </source>
</evidence>
<name>A0ABS6WIJ4_9HYPH</name>
<feature type="transmembrane region" description="Helical" evidence="1">
    <location>
        <begin position="220"/>
        <end position="243"/>
    </location>
</feature>
<feature type="transmembrane region" description="Helical" evidence="1">
    <location>
        <begin position="123"/>
        <end position="141"/>
    </location>
</feature>
<gene>
    <name evidence="2" type="ORF">KY465_00535</name>
</gene>
<keyword evidence="1" id="KW-1133">Transmembrane helix</keyword>
<keyword evidence="3" id="KW-1185">Reference proteome</keyword>
<dbReference type="Pfam" id="PF09490">
    <property type="entry name" value="CbtA"/>
    <property type="match status" value="1"/>
</dbReference>
<protein>
    <submittedName>
        <fullName evidence="2">CbtA family protein</fullName>
    </submittedName>
</protein>
<reference evidence="2" key="1">
    <citation type="submission" date="2021-07" db="EMBL/GenBank/DDBJ databases">
        <title>Pseudohoeflea marina sp. nov. a polyhydroxyalcanoate-producing bacterium.</title>
        <authorList>
            <person name="Zheng W."/>
            <person name="Yu S."/>
            <person name="Huang Y."/>
        </authorList>
    </citation>
    <scope>NUCLEOTIDE SEQUENCE</scope>
    <source>
        <strain evidence="2">DP4N28-3</strain>
    </source>
</reference>
<dbReference type="EMBL" id="JAHWQX010000001">
    <property type="protein sequence ID" value="MBW3095758.1"/>
    <property type="molecule type" value="Genomic_DNA"/>
</dbReference>
<feature type="transmembrane region" description="Helical" evidence="1">
    <location>
        <begin position="184"/>
        <end position="200"/>
    </location>
</feature>
<dbReference type="Proteomes" id="UP001430804">
    <property type="component" value="Unassembled WGS sequence"/>
</dbReference>
<keyword evidence="1" id="KW-0812">Transmembrane</keyword>